<name>W6QD33_PENRF</name>
<dbReference type="Proteomes" id="UP000030686">
    <property type="component" value="Unassembled WGS sequence"/>
</dbReference>
<dbReference type="EMBL" id="HG792017">
    <property type="protein sequence ID" value="CDM34370.1"/>
    <property type="molecule type" value="Genomic_DNA"/>
</dbReference>
<keyword evidence="3" id="KW-1185">Reference proteome</keyword>
<evidence type="ECO:0000313" key="2">
    <source>
        <dbReference type="EMBL" id="CDM34370.1"/>
    </source>
</evidence>
<reference evidence="2" key="1">
    <citation type="journal article" date="2014" name="Nat. Commun.">
        <title>Multiple recent horizontal transfers of a large genomic region in cheese making fungi.</title>
        <authorList>
            <person name="Cheeseman K."/>
            <person name="Ropars J."/>
            <person name="Renault P."/>
            <person name="Dupont J."/>
            <person name="Gouzy J."/>
            <person name="Branca A."/>
            <person name="Abraham A.L."/>
            <person name="Ceppi M."/>
            <person name="Conseiller E."/>
            <person name="Debuchy R."/>
            <person name="Malagnac F."/>
            <person name="Goarin A."/>
            <person name="Silar P."/>
            <person name="Lacoste S."/>
            <person name="Sallet E."/>
            <person name="Bensimon A."/>
            <person name="Giraud T."/>
            <person name="Brygoo Y."/>
        </authorList>
    </citation>
    <scope>NUCLEOTIDE SEQUENCE [LARGE SCALE GENOMIC DNA]</scope>
    <source>
        <strain evidence="2">FM164</strain>
    </source>
</reference>
<organism evidence="2 3">
    <name type="scientific">Penicillium roqueforti (strain FM164)</name>
    <dbReference type="NCBI Taxonomy" id="1365484"/>
    <lineage>
        <taxon>Eukaryota</taxon>
        <taxon>Fungi</taxon>
        <taxon>Dikarya</taxon>
        <taxon>Ascomycota</taxon>
        <taxon>Pezizomycotina</taxon>
        <taxon>Eurotiomycetes</taxon>
        <taxon>Eurotiomycetidae</taxon>
        <taxon>Eurotiales</taxon>
        <taxon>Aspergillaceae</taxon>
        <taxon>Penicillium</taxon>
    </lineage>
</organism>
<evidence type="ECO:0000256" key="1">
    <source>
        <dbReference type="SAM" id="MobiDB-lite"/>
    </source>
</evidence>
<protein>
    <submittedName>
        <fullName evidence="2">Genomic scaffold, ProqFM164S03</fullName>
    </submittedName>
</protein>
<sequence length="76" mass="8261">MIASAVKGFPCQSKRILFLSAMARFSENLDSPSLRLLLFDFLFCALVNAGLKYNDNVSGTRGNVGGDDTASRLTTR</sequence>
<proteinExistence type="predicted"/>
<gene>
    <name evidence="2" type="ORF">PROQFM164_S03g001094</name>
</gene>
<dbReference type="AlphaFoldDB" id="W6QD33"/>
<evidence type="ECO:0000313" key="3">
    <source>
        <dbReference type="Proteomes" id="UP000030686"/>
    </source>
</evidence>
<accession>W6QD33</accession>
<feature type="region of interest" description="Disordered" evidence="1">
    <location>
        <begin position="57"/>
        <end position="76"/>
    </location>
</feature>